<protein>
    <submittedName>
        <fullName evidence="2">Uncharacterized protein</fullName>
    </submittedName>
</protein>
<evidence type="ECO:0000313" key="3">
    <source>
        <dbReference type="Proteomes" id="UP000316726"/>
    </source>
</evidence>
<evidence type="ECO:0000256" key="1">
    <source>
        <dbReference type="SAM" id="SignalP"/>
    </source>
</evidence>
<gene>
    <name evidence="2" type="ORF">A3770_01p03080</name>
</gene>
<keyword evidence="1" id="KW-0732">Signal</keyword>
<dbReference type="EMBL" id="CP031034">
    <property type="protein sequence ID" value="QDZ17790.1"/>
    <property type="molecule type" value="Genomic_DNA"/>
</dbReference>
<proteinExistence type="predicted"/>
<accession>A0A5B8MEN3</accession>
<dbReference type="AlphaFoldDB" id="A0A5B8MEN3"/>
<name>A0A5B8MEN3_9CHLO</name>
<evidence type="ECO:0000313" key="2">
    <source>
        <dbReference type="EMBL" id="QDZ17790.1"/>
    </source>
</evidence>
<organism evidence="2 3">
    <name type="scientific">Chloropicon primus</name>
    <dbReference type="NCBI Taxonomy" id="1764295"/>
    <lineage>
        <taxon>Eukaryota</taxon>
        <taxon>Viridiplantae</taxon>
        <taxon>Chlorophyta</taxon>
        <taxon>Chloropicophyceae</taxon>
        <taxon>Chloropicales</taxon>
        <taxon>Chloropicaceae</taxon>
        <taxon>Chloropicon</taxon>
    </lineage>
</organism>
<sequence>MIIPGRKALLSCLAWVAAFALVLPGVAGRDRGLQLNSHVLLYGQLNPPAGSSDPGASIHVHATVLERGGRSYESSATWSNDFPSSYSLHIPVGSTEGGGQDRTPMLSPAHEVRATATFVLNSSDCALFMEKQSHATANGFHARIDFEWNGHAASVVSR</sequence>
<feature type="chain" id="PRO_5023026426" evidence="1">
    <location>
        <begin position="29"/>
        <end position="158"/>
    </location>
</feature>
<dbReference type="Proteomes" id="UP000316726">
    <property type="component" value="Chromosome 1"/>
</dbReference>
<keyword evidence="3" id="KW-1185">Reference proteome</keyword>
<feature type="signal peptide" evidence="1">
    <location>
        <begin position="1"/>
        <end position="28"/>
    </location>
</feature>
<reference evidence="2 3" key="1">
    <citation type="submission" date="2018-07" db="EMBL/GenBank/DDBJ databases">
        <title>The complete nuclear genome of the prasinophyte Chloropicon primus (CCMP1205).</title>
        <authorList>
            <person name="Pombert J.-F."/>
            <person name="Otis C."/>
            <person name="Turmel M."/>
            <person name="Lemieux C."/>
        </authorList>
    </citation>
    <scope>NUCLEOTIDE SEQUENCE [LARGE SCALE GENOMIC DNA]</scope>
    <source>
        <strain evidence="2 3">CCMP1205</strain>
    </source>
</reference>